<evidence type="ECO:0000313" key="2">
    <source>
        <dbReference type="Proteomes" id="UP000836387"/>
    </source>
</evidence>
<sequence length="425" mass="49413">MRHTVNPLDIGQTANLILSILNDQKTPENLEAARSIERELGGLPLASSQIACYIQETGIGLKNFLPYYRRRWKRIHRSDVNLPDYQHYQDTLTNIWHLCSQKIDAKAKFLGELLAFSQPDRIPLTFFTNQDEPLVSKRPDFDLLEDEFDFLSAKSQLEKQALVQSDRDSDAFRIHRLIQAVILDSMPKDHIQVRFEDAVLLVKRAFPKVTSATLPNAYKSEMWHVAQECLPHVLALVQTYQKFRVSPENSSGFPRLLSDTSWYLYEAGHFERAKDLLQKAEAVCEHDRPLKASTRSIRALIYHHQNFQKEAMQIWEENLALRRELHGESHFLVGQNLCNLAAAYGELGDMNKCRDFFKRGQAHRETHHPKDLSDLALHDRNFSSYLIHYGYFKEAEIIVQRSLDRYRQCENEDGFGFNQIELVEK</sequence>
<reference evidence="1" key="2">
    <citation type="submission" date="2021-10" db="EMBL/GenBank/DDBJ databases">
        <authorList>
            <person name="Piombo E."/>
        </authorList>
    </citation>
    <scope>NUCLEOTIDE SEQUENCE</scope>
</reference>
<gene>
    <name evidence="1" type="ORF">CRV2_00003307</name>
</gene>
<evidence type="ECO:0000313" key="1">
    <source>
        <dbReference type="EMBL" id="CAG9941871.1"/>
    </source>
</evidence>
<accession>A0ACA9TMR4</accession>
<name>A0ACA9TMR4_BIOOC</name>
<organism evidence="1 2">
    <name type="scientific">Clonostachys rosea f. rosea IK726</name>
    <dbReference type="NCBI Taxonomy" id="1349383"/>
    <lineage>
        <taxon>Eukaryota</taxon>
        <taxon>Fungi</taxon>
        <taxon>Dikarya</taxon>
        <taxon>Ascomycota</taxon>
        <taxon>Pezizomycotina</taxon>
        <taxon>Sordariomycetes</taxon>
        <taxon>Hypocreomycetidae</taxon>
        <taxon>Hypocreales</taxon>
        <taxon>Bionectriaceae</taxon>
        <taxon>Clonostachys</taxon>
    </lineage>
</organism>
<protein>
    <submittedName>
        <fullName evidence="1">Uncharacterized protein</fullName>
    </submittedName>
</protein>
<dbReference type="EMBL" id="CADEHS020000005">
    <property type="protein sequence ID" value="CAG9941871.1"/>
    <property type="molecule type" value="Genomic_DNA"/>
</dbReference>
<dbReference type="Proteomes" id="UP000836387">
    <property type="component" value="Unassembled WGS sequence"/>
</dbReference>
<comment type="caution">
    <text evidence="1">The sequence shown here is derived from an EMBL/GenBank/DDBJ whole genome shotgun (WGS) entry which is preliminary data.</text>
</comment>
<proteinExistence type="predicted"/>
<reference evidence="1" key="1">
    <citation type="submission" date="2020-04" db="EMBL/GenBank/DDBJ databases">
        <authorList>
            <person name="Broberg M."/>
        </authorList>
    </citation>
    <scope>NUCLEOTIDE SEQUENCE</scope>
</reference>
<keyword evidence="2" id="KW-1185">Reference proteome</keyword>